<reference evidence="2 3" key="1">
    <citation type="submission" date="2015-03" db="EMBL/GenBank/DDBJ databases">
        <title>Genome sequencing of Methylobacterium tarhaniae DSM 25844.</title>
        <authorList>
            <person name="Chaudhry V."/>
            <person name="Patil P.B."/>
        </authorList>
    </citation>
    <scope>NUCLEOTIDE SEQUENCE [LARGE SCALE GENOMIC DNA]</scope>
    <source>
        <strain evidence="2 3">DSM 25844</strain>
    </source>
</reference>
<dbReference type="RefSeq" id="WP_048451631.1">
    <property type="nucleotide sequence ID" value="NZ_LABZ01000101.1"/>
</dbReference>
<evidence type="ECO:0000256" key="1">
    <source>
        <dbReference type="SAM" id="Phobius"/>
    </source>
</evidence>
<proteinExistence type="predicted"/>
<dbReference type="AlphaFoldDB" id="A0A0J6SY46"/>
<keyword evidence="1" id="KW-1133">Transmembrane helix</keyword>
<comment type="caution">
    <text evidence="2">The sequence shown here is derived from an EMBL/GenBank/DDBJ whole genome shotgun (WGS) entry which is preliminary data.</text>
</comment>
<organism evidence="2 3">
    <name type="scientific">Methylobacterium tarhaniae</name>
    <dbReference type="NCBI Taxonomy" id="1187852"/>
    <lineage>
        <taxon>Bacteria</taxon>
        <taxon>Pseudomonadati</taxon>
        <taxon>Pseudomonadota</taxon>
        <taxon>Alphaproteobacteria</taxon>
        <taxon>Hyphomicrobiales</taxon>
        <taxon>Methylobacteriaceae</taxon>
        <taxon>Methylobacterium</taxon>
    </lineage>
</organism>
<evidence type="ECO:0000313" key="3">
    <source>
        <dbReference type="Proteomes" id="UP000036449"/>
    </source>
</evidence>
<feature type="transmembrane region" description="Helical" evidence="1">
    <location>
        <begin position="38"/>
        <end position="58"/>
    </location>
</feature>
<keyword evidence="3" id="KW-1185">Reference proteome</keyword>
<protein>
    <submittedName>
        <fullName evidence="2">Uncharacterized protein</fullName>
    </submittedName>
</protein>
<sequence length="94" mass="10570">MEDDDSSAGRRPNLVEVDKIAIAPDVLERRHEDFRQRVTIHLTYAIFLLSMAAIGLVVTFPDRTAVLKDILSIILPGLFGVYGTAMGFYFSQRK</sequence>
<keyword evidence="1" id="KW-0812">Transmembrane</keyword>
<evidence type="ECO:0000313" key="2">
    <source>
        <dbReference type="EMBL" id="KMO40135.1"/>
    </source>
</evidence>
<keyword evidence="1" id="KW-0472">Membrane</keyword>
<name>A0A0J6SY46_9HYPH</name>
<dbReference type="OrthoDB" id="9879000at2"/>
<dbReference type="EMBL" id="LABZ01000101">
    <property type="protein sequence ID" value="KMO40135.1"/>
    <property type="molecule type" value="Genomic_DNA"/>
</dbReference>
<dbReference type="Proteomes" id="UP000036449">
    <property type="component" value="Unassembled WGS sequence"/>
</dbReference>
<feature type="transmembrane region" description="Helical" evidence="1">
    <location>
        <begin position="70"/>
        <end position="90"/>
    </location>
</feature>
<dbReference type="PATRIC" id="fig|1187852.3.peg.70"/>
<accession>A0A0J6SY46</accession>
<gene>
    <name evidence="2" type="ORF">VQ03_14740</name>
</gene>